<dbReference type="EMBL" id="JAVDBT010000008">
    <property type="protein sequence ID" value="MDQ2066680.1"/>
    <property type="molecule type" value="Genomic_DNA"/>
</dbReference>
<protein>
    <submittedName>
        <fullName evidence="3">Thermonuclease family protein</fullName>
    </submittedName>
</protein>
<gene>
    <name evidence="3" type="ORF">Q9295_09855</name>
</gene>
<evidence type="ECO:0000313" key="4">
    <source>
        <dbReference type="Proteomes" id="UP001239680"/>
    </source>
</evidence>
<dbReference type="SUPFAM" id="SSF50199">
    <property type="entry name" value="Staphylococcal nuclease"/>
    <property type="match status" value="1"/>
</dbReference>
<keyword evidence="1" id="KW-0472">Membrane</keyword>
<dbReference type="SMART" id="SM00318">
    <property type="entry name" value="SNc"/>
    <property type="match status" value="1"/>
</dbReference>
<sequence length="142" mass="15586">MLRHLNLVAYIFLTVLGMLALVHWADPPVQPGQGCRVAYVIDGDSLGLDCPDGQQAARIMDIDTPEMRGQCPAEIRLAQAAKEALKAMIYAAQEVRVEISGQDKYRRVLVHLVLDGQNASRMMLAAGHGRPYDGGRRAGWCD</sequence>
<keyword evidence="1" id="KW-1133">Transmembrane helix</keyword>
<proteinExistence type="predicted"/>
<reference evidence="3 4" key="1">
    <citation type="submission" date="2023-08" db="EMBL/GenBank/DDBJ databases">
        <title>Characterization of two Paracoccaceae strains isolated from Phycosphere and proposal of Xinfangfangia lacusdiani sp. nov.</title>
        <authorList>
            <person name="Deng Y."/>
            <person name="Zhang Y.Q."/>
        </authorList>
    </citation>
    <scope>NUCLEOTIDE SEQUENCE [LARGE SCALE GENOMIC DNA]</scope>
    <source>
        <strain evidence="3 4">CPCC 101601</strain>
    </source>
</reference>
<feature type="transmembrane region" description="Helical" evidence="1">
    <location>
        <begin position="7"/>
        <end position="25"/>
    </location>
</feature>
<evidence type="ECO:0000259" key="2">
    <source>
        <dbReference type="PROSITE" id="PS50830"/>
    </source>
</evidence>
<evidence type="ECO:0000256" key="1">
    <source>
        <dbReference type="SAM" id="Phobius"/>
    </source>
</evidence>
<organism evidence="3 4">
    <name type="scientific">Pseudogemmobacter lacusdianii</name>
    <dbReference type="NCBI Taxonomy" id="3069608"/>
    <lineage>
        <taxon>Bacteria</taxon>
        <taxon>Pseudomonadati</taxon>
        <taxon>Pseudomonadota</taxon>
        <taxon>Alphaproteobacteria</taxon>
        <taxon>Rhodobacterales</taxon>
        <taxon>Paracoccaceae</taxon>
        <taxon>Pseudogemmobacter</taxon>
    </lineage>
</organism>
<dbReference type="PROSITE" id="PS50830">
    <property type="entry name" value="TNASE_3"/>
    <property type="match status" value="1"/>
</dbReference>
<keyword evidence="4" id="KW-1185">Reference proteome</keyword>
<dbReference type="Gene3D" id="2.40.50.90">
    <property type="match status" value="1"/>
</dbReference>
<dbReference type="Proteomes" id="UP001239680">
    <property type="component" value="Unassembled WGS sequence"/>
</dbReference>
<evidence type="ECO:0000313" key="3">
    <source>
        <dbReference type="EMBL" id="MDQ2066680.1"/>
    </source>
</evidence>
<keyword evidence="1" id="KW-0812">Transmembrane</keyword>
<name>A0ABU0VY47_9RHOB</name>
<dbReference type="InterPro" id="IPR016071">
    <property type="entry name" value="Staphylococal_nuclease_OB-fold"/>
</dbReference>
<comment type="caution">
    <text evidence="3">The sequence shown here is derived from an EMBL/GenBank/DDBJ whole genome shotgun (WGS) entry which is preliminary data.</text>
</comment>
<accession>A0ABU0VY47</accession>
<dbReference type="Pfam" id="PF00565">
    <property type="entry name" value="SNase"/>
    <property type="match status" value="1"/>
</dbReference>
<dbReference type="InterPro" id="IPR035437">
    <property type="entry name" value="SNase_OB-fold_sf"/>
</dbReference>
<dbReference type="RefSeq" id="WP_306680388.1">
    <property type="nucleotide sequence ID" value="NZ_JAVDBT010000008.1"/>
</dbReference>
<feature type="domain" description="TNase-like" evidence="2">
    <location>
        <begin position="36"/>
        <end position="127"/>
    </location>
</feature>